<dbReference type="AlphaFoldDB" id="F9DMM2"/>
<keyword evidence="1" id="KW-1133">Transmembrane helix</keyword>
<dbReference type="EMBL" id="AFPZ01000002">
    <property type="protein sequence ID" value="EGQ27944.1"/>
    <property type="molecule type" value="Genomic_DNA"/>
</dbReference>
<proteinExistence type="predicted"/>
<evidence type="ECO:0000313" key="2">
    <source>
        <dbReference type="EMBL" id="EGQ27944.1"/>
    </source>
</evidence>
<keyword evidence="1" id="KW-0472">Membrane</keyword>
<sequence length="72" mass="8604">MSFLKRFSFWLPVLAVIHYIIELLYNPVKDIIFALDPLLGKTFWALNIHDFLYDSEHSRILFPGLLVHLFVW</sequence>
<keyword evidence="1" id="KW-0812">Transmembrane</keyword>
<gene>
    <name evidence="2" type="primary">prtN</name>
    <name evidence="2" type="ORF">HMPREF9372_0052</name>
</gene>
<dbReference type="Proteomes" id="UP000005316">
    <property type="component" value="Unassembled WGS sequence"/>
</dbReference>
<protein>
    <submittedName>
        <fullName evidence="2">Transcriptional regulator PrtN</fullName>
    </submittedName>
</protein>
<dbReference type="HOGENOM" id="CLU_2720344_0_0_9"/>
<evidence type="ECO:0000256" key="1">
    <source>
        <dbReference type="SAM" id="Phobius"/>
    </source>
</evidence>
<reference evidence="2 3" key="1">
    <citation type="submission" date="2011-04" db="EMBL/GenBank/DDBJ databases">
        <authorList>
            <person name="Muzny D."/>
            <person name="Qin X."/>
            <person name="Deng J."/>
            <person name="Jiang H."/>
            <person name="Liu Y."/>
            <person name="Qu J."/>
            <person name="Song X.-Z."/>
            <person name="Zhang L."/>
            <person name="Thornton R."/>
            <person name="Coyle M."/>
            <person name="Francisco L."/>
            <person name="Jackson L."/>
            <person name="Javaid M."/>
            <person name="Korchina V."/>
            <person name="Kovar C."/>
            <person name="Mata R."/>
            <person name="Mathew T."/>
            <person name="Ngo R."/>
            <person name="Nguyen L."/>
            <person name="Nguyen N."/>
            <person name="Okwuonu G."/>
            <person name="Ongeri F."/>
            <person name="Pham C."/>
            <person name="Simmons D."/>
            <person name="Wilczek-Boney K."/>
            <person name="Hale W."/>
            <person name="Jakkamsetti A."/>
            <person name="Pham P."/>
            <person name="Ruth R."/>
            <person name="San Lucas F."/>
            <person name="Warren J."/>
            <person name="Zhang J."/>
            <person name="Zhao Z."/>
            <person name="Zhou C."/>
            <person name="Zhu D."/>
            <person name="Lee S."/>
            <person name="Bess C."/>
            <person name="Blankenburg K."/>
            <person name="Forbes L."/>
            <person name="Fu Q."/>
            <person name="Gubbala S."/>
            <person name="Hirani K."/>
            <person name="Jayaseelan J.C."/>
            <person name="Lara F."/>
            <person name="Munidasa M."/>
            <person name="Palculict T."/>
            <person name="Patil S."/>
            <person name="Pu L.-L."/>
            <person name="Saada N."/>
            <person name="Tang L."/>
            <person name="Weissenberger G."/>
            <person name="Zhu Y."/>
            <person name="Hemphill L."/>
            <person name="Shang Y."/>
            <person name="Youmans B."/>
            <person name="Ayvaz T."/>
            <person name="Ross M."/>
            <person name="Santibanez J."/>
            <person name="Aqrawi P."/>
            <person name="Gross S."/>
            <person name="Joshi V."/>
            <person name="Fowler G."/>
            <person name="Nazareth L."/>
            <person name="Reid J."/>
            <person name="Worley K."/>
            <person name="Petrosino J."/>
            <person name="Highlander S."/>
            <person name="Gibbs R."/>
        </authorList>
    </citation>
    <scope>NUCLEOTIDE SEQUENCE [LARGE SCALE GENOMIC DNA]</scope>
    <source>
        <strain evidence="2 3">2681</strain>
    </source>
</reference>
<name>F9DMM2_9BACL</name>
<comment type="caution">
    <text evidence="2">The sequence shown here is derived from an EMBL/GenBank/DDBJ whole genome shotgun (WGS) entry which is preliminary data.</text>
</comment>
<organism evidence="2 3">
    <name type="scientific">Sporosarcina newyorkensis 2681</name>
    <dbReference type="NCBI Taxonomy" id="1027292"/>
    <lineage>
        <taxon>Bacteria</taxon>
        <taxon>Bacillati</taxon>
        <taxon>Bacillota</taxon>
        <taxon>Bacilli</taxon>
        <taxon>Bacillales</taxon>
        <taxon>Caryophanaceae</taxon>
        <taxon>Sporosarcina</taxon>
    </lineage>
</organism>
<feature type="transmembrane region" description="Helical" evidence="1">
    <location>
        <begin position="7"/>
        <end position="25"/>
    </location>
</feature>
<accession>F9DMM2</accession>
<evidence type="ECO:0000313" key="3">
    <source>
        <dbReference type="Proteomes" id="UP000005316"/>
    </source>
</evidence>